<organism evidence="1 2">
    <name type="scientific">Agaribacillus aureus</name>
    <dbReference type="NCBI Taxonomy" id="3051825"/>
    <lineage>
        <taxon>Bacteria</taxon>
        <taxon>Pseudomonadati</taxon>
        <taxon>Bacteroidota</taxon>
        <taxon>Cytophagia</taxon>
        <taxon>Cytophagales</taxon>
        <taxon>Splendidivirgaceae</taxon>
        <taxon>Agaribacillus</taxon>
    </lineage>
</organism>
<dbReference type="EMBL" id="JAUJEB010000006">
    <property type="protein sequence ID" value="MDN5215065.1"/>
    <property type="molecule type" value="Genomic_DNA"/>
</dbReference>
<gene>
    <name evidence="1" type="ORF">QQ020_23490</name>
</gene>
<dbReference type="RefSeq" id="WP_346760404.1">
    <property type="nucleotide sequence ID" value="NZ_JAUJEB010000006.1"/>
</dbReference>
<comment type="caution">
    <text evidence="1">The sequence shown here is derived from an EMBL/GenBank/DDBJ whole genome shotgun (WGS) entry which is preliminary data.</text>
</comment>
<protein>
    <submittedName>
        <fullName evidence="1">Uncharacterized protein</fullName>
    </submittedName>
</protein>
<evidence type="ECO:0000313" key="1">
    <source>
        <dbReference type="EMBL" id="MDN5215065.1"/>
    </source>
</evidence>
<name>A0ABT8LBC1_9BACT</name>
<proteinExistence type="predicted"/>
<keyword evidence="2" id="KW-1185">Reference proteome</keyword>
<accession>A0ABT8LBC1</accession>
<sequence length="282" mass="30713">MKSNKGKIGKTSRTSIIMKFSFRKELFMVVCLVFILGCTAKDESGNPIGPAIDAIPDQELNEGESLSITILVRHPEKKSVVVSSVNLPEFALLKNEGRNSDDNQIFNIEFNPGYEDAGVYEIVLQALDTEGISDEIIFSIEVFDTGCSKYGTALDLCDVADILPLIWGPGSNSITIGGGLNYSTKVGVGWSQQYGGVFVTSYSIIGVSSNYITDMAKNVKIDGPEGSIIEIWDLETLEVINSNISNPGDQIVFTAMPNHRYGGYAWYADNSQQNLAIHAAFE</sequence>
<dbReference type="Proteomes" id="UP001172083">
    <property type="component" value="Unassembled WGS sequence"/>
</dbReference>
<reference evidence="1" key="1">
    <citation type="submission" date="2023-06" db="EMBL/GenBank/DDBJ databases">
        <title>Genomic of Agaribacillus aureum.</title>
        <authorList>
            <person name="Wang G."/>
        </authorList>
    </citation>
    <scope>NUCLEOTIDE SEQUENCE</scope>
    <source>
        <strain evidence="1">BMA12</strain>
    </source>
</reference>
<evidence type="ECO:0000313" key="2">
    <source>
        <dbReference type="Proteomes" id="UP001172083"/>
    </source>
</evidence>